<dbReference type="InterPro" id="IPR036366">
    <property type="entry name" value="PGBDSf"/>
</dbReference>
<dbReference type="InterPro" id="IPR036365">
    <property type="entry name" value="PGBD-like_sf"/>
</dbReference>
<dbReference type="Proteomes" id="UP000177797">
    <property type="component" value="Unassembled WGS sequence"/>
</dbReference>
<organism evidence="2 3">
    <name type="scientific">Candidatus Taylorbacteria bacterium RIFCSPLOWO2_01_FULL_48_100</name>
    <dbReference type="NCBI Taxonomy" id="1802322"/>
    <lineage>
        <taxon>Bacteria</taxon>
        <taxon>Candidatus Tayloriibacteriota</taxon>
    </lineage>
</organism>
<dbReference type="Pfam" id="PF01471">
    <property type="entry name" value="PG_binding_1"/>
    <property type="match status" value="1"/>
</dbReference>
<dbReference type="EMBL" id="MHSA01000011">
    <property type="protein sequence ID" value="OHA34604.1"/>
    <property type="molecule type" value="Genomic_DNA"/>
</dbReference>
<proteinExistence type="predicted"/>
<gene>
    <name evidence="2" type="ORF">A2938_03590</name>
</gene>
<dbReference type="Gene3D" id="1.10.101.10">
    <property type="entry name" value="PGBD-like superfamily/PGBD"/>
    <property type="match status" value="1"/>
</dbReference>
<dbReference type="SUPFAM" id="SSF47090">
    <property type="entry name" value="PGBD-like"/>
    <property type="match status" value="1"/>
</dbReference>
<dbReference type="InterPro" id="IPR002477">
    <property type="entry name" value="Peptidoglycan-bd-like"/>
</dbReference>
<reference evidence="2 3" key="1">
    <citation type="journal article" date="2016" name="Nat. Commun.">
        <title>Thousands of microbial genomes shed light on interconnected biogeochemical processes in an aquifer system.</title>
        <authorList>
            <person name="Anantharaman K."/>
            <person name="Brown C.T."/>
            <person name="Hug L.A."/>
            <person name="Sharon I."/>
            <person name="Castelle C.J."/>
            <person name="Probst A.J."/>
            <person name="Thomas B.C."/>
            <person name="Singh A."/>
            <person name="Wilkins M.J."/>
            <person name="Karaoz U."/>
            <person name="Brodie E.L."/>
            <person name="Williams K.H."/>
            <person name="Hubbard S.S."/>
            <person name="Banfield J.F."/>
        </authorList>
    </citation>
    <scope>NUCLEOTIDE SEQUENCE [LARGE SCALE GENOMIC DNA]</scope>
</reference>
<accession>A0A1G2NEW6</accession>
<feature type="domain" description="Peptidoglycan binding-like" evidence="1">
    <location>
        <begin position="86"/>
        <end position="149"/>
    </location>
</feature>
<name>A0A1G2NEW6_9BACT</name>
<evidence type="ECO:0000259" key="1">
    <source>
        <dbReference type="Pfam" id="PF01471"/>
    </source>
</evidence>
<protein>
    <recommendedName>
        <fullName evidence="1">Peptidoglycan binding-like domain-containing protein</fullName>
    </recommendedName>
</protein>
<evidence type="ECO:0000313" key="2">
    <source>
        <dbReference type="EMBL" id="OHA34604.1"/>
    </source>
</evidence>
<dbReference type="AlphaFoldDB" id="A0A1G2NEW6"/>
<evidence type="ECO:0000313" key="3">
    <source>
        <dbReference type="Proteomes" id="UP000177797"/>
    </source>
</evidence>
<comment type="caution">
    <text evidence="2">The sequence shown here is derived from an EMBL/GenBank/DDBJ whole genome shotgun (WGS) entry which is preliminary data.</text>
</comment>
<sequence length="1211" mass="123043">MDTIITSKTKWLAVGLVGVGVAAVLFAGAFAQTASAQSLTLKDLVELFISLGIIAPDKAAQARTAVSSPSTTVSTTFTKNLTVGSTGSDVKALQQFLNGKGYTVASSGPGSAGNESMYFGPATRAALAKYQAAQGISPAVGYFGPATRASVNSMTGGTPITTPGTTPGTSPVVTVPAGTGLVVSSTEQPAAGLAPENAARVPFTKFTLTAGSSDVVVSNLTIEHSTLAGDAIFSGVILLDENGTQVGVSKTFNSNHQATLGEAFTVKAGTSKMMTIAGNMAANNDARAGEISSIKLLAVNTSATVSGSLPISGASHTVNSTLALGSVTNERGPLDPNAAVNKNVGVTGYTFSSIRVTAGSQEDIRIHSIRWNQASSVGASDLANVKTIVDGTEYAATISSDGKYYTSTFGTGIVVAKGLNKELSVKADIVGGSGRTIAFNVEKTTDIYITGERYKYGITPATSGTGFTAGVIWYPGKTVTVDTGSLTVENATSVSATNIAVTLANQALGGFTVDIKGEPITVASSAFTFTTTGTATAGGDAQITNVTLVDENGTVVAGPSDVGHTGTLTLADTILYSVGKKAYTLKGKVGSGFGSNGTVAVTFVPSTAWTTVTGQVTGKTISTSSMTTSSVALSTMTVKTASLAISVSSQPAAQTIVAGAQQFTFANIQLSAIDSGEDVSMNALPLDYELVSGTTNVTSCNLYNGSVQLTSGTNTVDPSGDDNSKSFTFDSQITVPKGTVLTLAVKCNIPSSITSGSFSFGYNDASSPTATGKVSGSSVTVTENTSAGQTITITSSGSLTVELSGQSPSYTLASAGTTDYVASILRVRATNEAVRIDDLALSLAAADVNAASSSLSDLAGGKVTLWDGVDKVGEATFVTSAYFNTASTTVSTCAGCKEFIVPKDEYKDITVKVDLSAQGTSQAGTPGAFVRVDYENARGTFGGIKGTGSQSGTKVTGTSADTAASGFRVVKSVPTVKFISLPTGTSLTGASDKPLYRFSVTASPKGPVGVSQLTFRFSTSSATTIIDLLDNINVKVYTDSAYSVLASGIQTDGTMQANDQPLDSVWASSDTEFKIGAATAANASTTIEIPSGGSRYFEVIGDVSLSGAGTTYSVTTQLQGDARFYSNILPYAIATSAPAGGSGVTSNSFLATSTFFTEPTFPATDSNNFIWSPFSTTTITSWNANDYLNGYGVSGLPASNLTPQTISDKAL</sequence>